<gene>
    <name evidence="10" type="ORF">HID58_039226</name>
</gene>
<evidence type="ECO:0000256" key="7">
    <source>
        <dbReference type="SAM" id="MobiDB-lite"/>
    </source>
</evidence>
<feature type="transmembrane region" description="Helical" evidence="8">
    <location>
        <begin position="1205"/>
        <end position="1226"/>
    </location>
</feature>
<evidence type="ECO:0000256" key="6">
    <source>
        <dbReference type="ARBA" id="ARBA00023136"/>
    </source>
</evidence>
<dbReference type="PANTHER" id="PTHR23504:SF114">
    <property type="entry name" value="PROTEIN ZINC INDUCED FACILITATOR-LIKE 1"/>
    <property type="match status" value="1"/>
</dbReference>
<evidence type="ECO:0000313" key="11">
    <source>
        <dbReference type="Proteomes" id="UP000824890"/>
    </source>
</evidence>
<feature type="transmembrane region" description="Helical" evidence="8">
    <location>
        <begin position="258"/>
        <end position="279"/>
    </location>
</feature>
<feature type="region of interest" description="Disordered" evidence="7">
    <location>
        <begin position="755"/>
        <end position="784"/>
    </location>
</feature>
<feature type="transmembrane region" description="Helical" evidence="8">
    <location>
        <begin position="215"/>
        <end position="238"/>
    </location>
</feature>
<reference evidence="10 11" key="1">
    <citation type="submission" date="2021-05" db="EMBL/GenBank/DDBJ databases">
        <title>Genome Assembly of Synthetic Allotetraploid Brassica napus Reveals Homoeologous Exchanges between Subgenomes.</title>
        <authorList>
            <person name="Davis J.T."/>
        </authorList>
    </citation>
    <scope>NUCLEOTIDE SEQUENCE [LARGE SCALE GENOMIC DNA]</scope>
    <source>
        <strain evidence="11">cv. Da-Ae</strain>
        <tissue evidence="10">Seedling</tissue>
    </source>
</reference>
<evidence type="ECO:0000256" key="3">
    <source>
        <dbReference type="ARBA" id="ARBA00022448"/>
    </source>
</evidence>
<evidence type="ECO:0000256" key="8">
    <source>
        <dbReference type="SAM" id="Phobius"/>
    </source>
</evidence>
<evidence type="ECO:0000256" key="1">
    <source>
        <dbReference type="ARBA" id="ARBA00004141"/>
    </source>
</evidence>
<dbReference type="PROSITE" id="PS50850">
    <property type="entry name" value="MFS"/>
    <property type="match status" value="2"/>
</dbReference>
<dbReference type="Pfam" id="PF07690">
    <property type="entry name" value="MFS_1"/>
    <property type="match status" value="2"/>
</dbReference>
<feature type="transmembrane region" description="Helical" evidence="8">
    <location>
        <begin position="184"/>
        <end position="203"/>
    </location>
</feature>
<dbReference type="InterPro" id="IPR007603">
    <property type="entry name" value="Choline_transptr-like"/>
</dbReference>
<feature type="transmembrane region" description="Helical" evidence="8">
    <location>
        <begin position="1132"/>
        <end position="1153"/>
    </location>
</feature>
<dbReference type="Gene3D" id="1.20.1250.20">
    <property type="entry name" value="MFS general substrate transporter like domains"/>
    <property type="match status" value="2"/>
</dbReference>
<feature type="region of interest" description="Disordered" evidence="7">
    <location>
        <begin position="972"/>
        <end position="1029"/>
    </location>
</feature>
<protein>
    <recommendedName>
        <fullName evidence="9">Major facilitator superfamily (MFS) profile domain-containing protein</fullName>
    </recommendedName>
</protein>
<feature type="domain" description="Major facilitator superfamily (MFS) profile" evidence="9">
    <location>
        <begin position="556"/>
        <end position="992"/>
    </location>
</feature>
<feature type="transmembrane region" description="Helical" evidence="8">
    <location>
        <begin position="125"/>
        <end position="147"/>
    </location>
</feature>
<feature type="transmembrane region" description="Helical" evidence="8">
    <location>
        <begin position="1457"/>
        <end position="1477"/>
    </location>
</feature>
<feature type="region of interest" description="Disordered" evidence="7">
    <location>
        <begin position="1044"/>
        <end position="1116"/>
    </location>
</feature>
<evidence type="ECO:0000256" key="4">
    <source>
        <dbReference type="ARBA" id="ARBA00022692"/>
    </source>
</evidence>
<organism evidence="10 11">
    <name type="scientific">Brassica napus</name>
    <name type="common">Rape</name>
    <dbReference type="NCBI Taxonomy" id="3708"/>
    <lineage>
        <taxon>Eukaryota</taxon>
        <taxon>Viridiplantae</taxon>
        <taxon>Streptophyta</taxon>
        <taxon>Embryophyta</taxon>
        <taxon>Tracheophyta</taxon>
        <taxon>Spermatophyta</taxon>
        <taxon>Magnoliopsida</taxon>
        <taxon>eudicotyledons</taxon>
        <taxon>Gunneridae</taxon>
        <taxon>Pentapetalae</taxon>
        <taxon>rosids</taxon>
        <taxon>malvids</taxon>
        <taxon>Brassicales</taxon>
        <taxon>Brassicaceae</taxon>
        <taxon>Brassiceae</taxon>
        <taxon>Brassica</taxon>
    </lineage>
</organism>
<dbReference type="InterPro" id="IPR011701">
    <property type="entry name" value="MFS"/>
</dbReference>
<keyword evidence="6 8" id="KW-0472">Membrane</keyword>
<feature type="transmembrane region" description="Helical" evidence="8">
    <location>
        <begin position="1232"/>
        <end position="1253"/>
    </location>
</feature>
<keyword evidence="4 8" id="KW-0812">Transmembrane</keyword>
<keyword evidence="5 8" id="KW-1133">Transmembrane helix</keyword>
<accession>A0ABQ8BRG5</accession>
<sequence>MKVRYQLINNSALGLGPFSFQVSVYPLAERLLGHMLVTRFVGVSWFCFQEMAEEYAECLLENKFHENCPGCKVDQMKRLRRGFPFSELLTVWLIVLCTALPISSLFPFLYFMIGDFNIAKKEEDIGFYAGFVGCSFMLGRTLTSVIWGIVADRYGRKPVILIGTASVVIFNTLFGLSVNFWMAIITRFCLGSFNGLLGPIKAYAMETFRDEYQGLALSAVSTAWGIGLIIGPAMGGFLAQPAKQYPSLFSEESVFGKFPYLLPCLAISCFALLVTIISLRIPETLHNHKIDDDAPSPDESFDASKLLSHDPESHKAIERNEKTSLLKNWPLISSIIVYCIFSLHDMAYTEIFSLWANSPRKYGGLGYSSADVGSVLAFSGFGLLIFQLSLYSYAERLLGPTMVTRISGSLALVLLSTYPLIAKLSGFALTLALNCASVAKNVLATSAITGLFILQNRAVRQDQRGAANGIAMTAMSLFKAIGPAAAGIIYSWSEKRQDAAFLPGTQMVFFILGWFCFEQMAQEYAECLLENKFHENCPGCKVDQMKRLRRGFPFSELVTVWLIVLSTALPVSSLFPFLYFMIGDFNIAKKEEDIGFYAGFVGCSLMLGRTLTSVVWGIVADRYGRKRVILIGTASVVIFNTLFGLSVNYWMAIITRFCLGCFNGLLGPIKAYAVETFSDEYQGLALSAVSTAWGIGLIIGPAMGGFLAQPAKQYQVYFQRSRFPYFLPCLAISCFALLVTIISLRIPETLHNHKIDDDAPSPDESCDASKLLSHDPESHKATERNERTSLLKNWPLISSIIVYCIFSLHDMAYTEIFSLWANSPRKYGGLGYSSADVGSVLAISGFGLLIFQLSLYSYAEWLLGPTMVTRISGVTTKLCCSHHKPYDTEQETKLSGLALTLALNCASVAKNVLATSAITGLFILQNRAVRQDQRGAANGIAMTAMSLFKAIGPAAAGIIYSWSEKRLDAAFLPEERRPPSPGSDVTTKPAKWAVEERENRGEEETEKKKKKQRGVKANDEEEGDKDELNHHRFLASLNRLNPTNPLRVIVNNGGGGRFTTPPPPNPAQPLRSSSRAPPPIQTPPVRAPPPEEPQPPPSPSPPPLQHQSRSLFSQTPQETLASLNSSKYTNKFFLLLFILHKIAAIGFVCFLVFRGVQGLIDSNGSVKRKEQRILRFLLPQVEAASLLSIVLAFSWQMAIRLWPEFMIHFILWSTFLMSLSSGILLLCFQMPATDAVGVSLIAFSIGNGLYACWVTRRIKFCTKILVKSLEPVSKFTDLNLPTYYMLAAGFFWMSLWIFGVIGALNFYFPPVVIIGLVLSLAWTTEVMRNVVNLTVSRVIALFYLRGMQSSTRFSFQRALSRNLGSACLGSLFVPTIEALRIVARGLNLLKGEDEFMFCCANCCLKLMTFIFEHGNGWAFVQIAAYGKGFVRASQDTWKLFEDVDMVEIVDADITSSICFLTGICSGCVCVVVAAAWTHTVYKPFTATISLLAFFIGYLMTRISMALPHACVSCYYACYAENPESRFFDKTIKERQALIKNGRVVVHTPRVRRALA</sequence>
<feature type="compositionally biased region" description="Basic and acidic residues" evidence="7">
    <location>
        <begin position="772"/>
        <end position="784"/>
    </location>
</feature>
<feature type="compositionally biased region" description="Basic and acidic residues" evidence="7">
    <location>
        <begin position="993"/>
        <end position="1007"/>
    </location>
</feature>
<comment type="similarity">
    <text evidence="2">Belongs to the CTL (choline transporter-like) family.</text>
</comment>
<keyword evidence="3" id="KW-0813">Transport</keyword>
<keyword evidence="11" id="KW-1185">Reference proteome</keyword>
<feature type="transmembrane region" description="Helical" evidence="8">
    <location>
        <begin position="1483"/>
        <end position="1500"/>
    </location>
</feature>
<evidence type="ECO:0000259" key="9">
    <source>
        <dbReference type="PROSITE" id="PS50850"/>
    </source>
</evidence>
<dbReference type="InterPro" id="IPR020846">
    <property type="entry name" value="MFS_dom"/>
</dbReference>
<name>A0ABQ8BRG5_BRANA</name>
<dbReference type="Proteomes" id="UP000824890">
    <property type="component" value="Unassembled WGS sequence"/>
</dbReference>
<feature type="transmembrane region" description="Helical" evidence="8">
    <location>
        <begin position="466"/>
        <end position="493"/>
    </location>
</feature>
<dbReference type="SUPFAM" id="SSF103473">
    <property type="entry name" value="MFS general substrate transporter"/>
    <property type="match status" value="2"/>
</dbReference>
<feature type="transmembrane region" description="Helical" evidence="8">
    <location>
        <begin position="840"/>
        <end position="859"/>
    </location>
</feature>
<feature type="transmembrane region" description="Helical" evidence="8">
    <location>
        <begin position="794"/>
        <end position="820"/>
    </location>
</feature>
<feature type="transmembrane region" description="Helical" evidence="8">
    <location>
        <begin position="628"/>
        <end position="647"/>
    </location>
</feature>
<comment type="subcellular location">
    <subcellularLocation>
        <location evidence="1">Membrane</location>
        <topology evidence="1">Multi-pass membrane protein</topology>
    </subcellularLocation>
</comment>
<evidence type="ECO:0000313" key="10">
    <source>
        <dbReference type="EMBL" id="KAH0907399.1"/>
    </source>
</evidence>
<feature type="transmembrane region" description="Helical" evidence="8">
    <location>
        <begin position="402"/>
        <end position="421"/>
    </location>
</feature>
<feature type="transmembrane region" description="Helical" evidence="8">
    <location>
        <begin position="329"/>
        <end position="347"/>
    </location>
</feature>
<dbReference type="CDD" id="cd17330">
    <property type="entry name" value="MFS_SLC46_TetA_like"/>
    <property type="match status" value="2"/>
</dbReference>
<proteinExistence type="inferred from homology"/>
<dbReference type="EMBL" id="JAGKQM010000010">
    <property type="protein sequence ID" value="KAH0907399.1"/>
    <property type="molecule type" value="Genomic_DNA"/>
</dbReference>
<feature type="compositionally biased region" description="Polar residues" evidence="7">
    <location>
        <begin position="1105"/>
        <end position="1116"/>
    </location>
</feature>
<evidence type="ECO:0000256" key="5">
    <source>
        <dbReference type="ARBA" id="ARBA00022989"/>
    </source>
</evidence>
<feature type="transmembrane region" description="Helical" evidence="8">
    <location>
        <begin position="88"/>
        <end position="113"/>
    </location>
</feature>
<feature type="transmembrane region" description="Helical" evidence="8">
    <location>
        <begin position="557"/>
        <end position="582"/>
    </location>
</feature>
<feature type="transmembrane region" description="Helical" evidence="8">
    <location>
        <begin position="594"/>
        <end position="616"/>
    </location>
</feature>
<feature type="compositionally biased region" description="Pro residues" evidence="7">
    <location>
        <begin position="1076"/>
        <end position="1104"/>
    </location>
</feature>
<dbReference type="PANTHER" id="PTHR23504">
    <property type="entry name" value="MAJOR FACILITATOR SUPERFAMILY DOMAIN-CONTAINING PROTEIN 10"/>
    <property type="match status" value="1"/>
</dbReference>
<feature type="transmembrane region" description="Helical" evidence="8">
    <location>
        <begin position="653"/>
        <end position="672"/>
    </location>
</feature>
<feature type="transmembrane region" description="Helical" evidence="8">
    <location>
        <begin position="1173"/>
        <end position="1193"/>
    </location>
</feature>
<evidence type="ECO:0000256" key="2">
    <source>
        <dbReference type="ARBA" id="ARBA00007168"/>
    </source>
</evidence>
<feature type="transmembrane region" description="Helical" evidence="8">
    <location>
        <begin position="1283"/>
        <end position="1306"/>
    </location>
</feature>
<feature type="domain" description="Major facilitator superfamily (MFS) profile" evidence="9">
    <location>
        <begin position="87"/>
        <end position="521"/>
    </location>
</feature>
<dbReference type="InterPro" id="IPR036259">
    <property type="entry name" value="MFS_trans_sf"/>
</dbReference>
<feature type="transmembrane region" description="Helical" evidence="8">
    <location>
        <begin position="159"/>
        <end position="178"/>
    </location>
</feature>
<feature type="transmembrane region" description="Helical" evidence="8">
    <location>
        <begin position="367"/>
        <end position="390"/>
    </location>
</feature>
<feature type="transmembrane region" description="Helical" evidence="8">
    <location>
        <begin position="427"/>
        <end position="454"/>
    </location>
</feature>
<dbReference type="Pfam" id="PF04515">
    <property type="entry name" value="Choline_transpo"/>
    <property type="match status" value="1"/>
</dbReference>
<feature type="transmembrane region" description="Helical" evidence="8">
    <location>
        <begin position="684"/>
        <end position="703"/>
    </location>
</feature>
<feature type="transmembrane region" description="Helical" evidence="8">
    <location>
        <begin position="723"/>
        <end position="744"/>
    </location>
</feature>
<comment type="caution">
    <text evidence="10">The sequence shown here is derived from an EMBL/GenBank/DDBJ whole genome shotgun (WGS) entry which is preliminary data.</text>
</comment>
<feature type="transmembrane region" description="Helical" evidence="8">
    <location>
        <begin position="499"/>
        <end position="517"/>
    </location>
</feature>